<keyword evidence="4" id="KW-1185">Reference proteome</keyword>
<gene>
    <name evidence="3" type="ORF">Ate02nite_94160</name>
</gene>
<proteinExistence type="predicted"/>
<evidence type="ECO:0008006" key="5">
    <source>
        <dbReference type="Google" id="ProtNLM"/>
    </source>
</evidence>
<accession>A0A919NWN1</accession>
<organism evidence="3 4">
    <name type="scientific">Paractinoplanes tereljensis</name>
    <dbReference type="NCBI Taxonomy" id="571912"/>
    <lineage>
        <taxon>Bacteria</taxon>
        <taxon>Bacillati</taxon>
        <taxon>Actinomycetota</taxon>
        <taxon>Actinomycetes</taxon>
        <taxon>Micromonosporales</taxon>
        <taxon>Micromonosporaceae</taxon>
        <taxon>Paractinoplanes</taxon>
    </lineage>
</organism>
<comment type="caution">
    <text evidence="3">The sequence shown here is derived from an EMBL/GenBank/DDBJ whole genome shotgun (WGS) entry which is preliminary data.</text>
</comment>
<name>A0A919NWN1_9ACTN</name>
<dbReference type="Pfam" id="PF09664">
    <property type="entry name" value="DUF2399"/>
    <property type="match status" value="1"/>
</dbReference>
<feature type="domain" description="DUF2399" evidence="1">
    <location>
        <begin position="246"/>
        <end position="400"/>
    </location>
</feature>
<dbReference type="InterPro" id="IPR024466">
    <property type="entry name" value="CHP02679_N"/>
</dbReference>
<evidence type="ECO:0000313" key="3">
    <source>
        <dbReference type="EMBL" id="GIF26686.1"/>
    </source>
</evidence>
<sequence>MIPASVLLYLGSPWLMPLWTSAHDRLSRNGRVASGRVTLASLSPSSRDAIGHLLNQVVGETHRVDLAVVDRLLSASAAGTGLLDVVSAVVGPVPDRRADASAARAHRSLLRDQVAASLAVAGLADRSWAPAWVDLAWRHGPSATVALGLTIGAQARTWSRGELAQAVTGTAHGLDDDTPLTRLVLRGLALALTGAADYPAGAAERRALWDLAGVAGDTVATTVLTYGLRPAGDEWLRHRAGIGAETHLTLREIRRLAPLRLPPQTVYVCENPRVLEAAADAGARAAVICTMGNPTTVTLALLDVLVASPEVKLAYHGDFDWPGVAIAGRVMGRFGASPWRFCAEDYRRAVTQTRERGTPSQALSGAAVETSWNPALAAAMGETGIAIHEEAVIDELINDLEPRAR</sequence>
<evidence type="ECO:0000313" key="4">
    <source>
        <dbReference type="Proteomes" id="UP000623608"/>
    </source>
</evidence>
<dbReference type="AlphaFoldDB" id="A0A919NWN1"/>
<protein>
    <recommendedName>
        <fullName evidence="5">TIGR02679 family protein</fullName>
    </recommendedName>
</protein>
<dbReference type="Proteomes" id="UP000623608">
    <property type="component" value="Unassembled WGS sequence"/>
</dbReference>
<dbReference type="NCBIfam" id="TIGR02679">
    <property type="entry name" value="TIGR02679 family protein"/>
    <property type="match status" value="1"/>
</dbReference>
<dbReference type="EMBL" id="BOMY01000063">
    <property type="protein sequence ID" value="GIF26686.1"/>
    <property type="molecule type" value="Genomic_DNA"/>
</dbReference>
<dbReference type="Pfam" id="PF11796">
    <property type="entry name" value="DUF3323"/>
    <property type="match status" value="1"/>
</dbReference>
<dbReference type="InterPro" id="IPR024465">
    <property type="entry name" value="DUF2399"/>
</dbReference>
<dbReference type="InterPro" id="IPR013495">
    <property type="entry name" value="CHP02679"/>
</dbReference>
<feature type="domain" description="Conserved hypothetical protein CHP02679 N terminus" evidence="2">
    <location>
        <begin position="34"/>
        <end position="230"/>
    </location>
</feature>
<evidence type="ECO:0000259" key="1">
    <source>
        <dbReference type="Pfam" id="PF09664"/>
    </source>
</evidence>
<dbReference type="RefSeq" id="WP_203814489.1">
    <property type="nucleotide sequence ID" value="NZ_BOMY01000063.1"/>
</dbReference>
<evidence type="ECO:0000259" key="2">
    <source>
        <dbReference type="Pfam" id="PF11796"/>
    </source>
</evidence>
<reference evidence="3" key="1">
    <citation type="submission" date="2021-01" db="EMBL/GenBank/DDBJ databases">
        <title>Whole genome shotgun sequence of Actinoplanes tereljensis NBRC 105297.</title>
        <authorList>
            <person name="Komaki H."/>
            <person name="Tamura T."/>
        </authorList>
    </citation>
    <scope>NUCLEOTIDE SEQUENCE</scope>
    <source>
        <strain evidence="3">NBRC 105297</strain>
    </source>
</reference>